<keyword evidence="3" id="KW-0645">Protease</keyword>
<dbReference type="PANTHER" id="PTHR12931">
    <property type="entry name" value="UBIQUITIN THIOLESTERASE PROTEIN OTUB"/>
    <property type="match status" value="1"/>
</dbReference>
<feature type="region of interest" description="Disordered" evidence="7">
    <location>
        <begin position="87"/>
        <end position="125"/>
    </location>
</feature>
<dbReference type="GO" id="GO:0004843">
    <property type="term" value="F:cysteine-type deubiquitinase activity"/>
    <property type="evidence" value="ECO:0007669"/>
    <property type="project" value="UniProtKB-EC"/>
</dbReference>
<keyword evidence="10" id="KW-1185">Reference proteome</keyword>
<name>A0A2A9M831_BESBE</name>
<dbReference type="OrthoDB" id="18915at2759"/>
<sequence length="359" mass="39613">MESANGVEPGTETGSSAGTWAAAQAPTGDFSTASSHESEEGSSVPEWQQEVHSQPLVGGVESLSSLLRDFEGNEALCRKTRAFIREQQRSDAGAHEGQLPTETTERIPSGPEAPGDEERGAGKESDGLWAMRRIRKDGCCFYRAYMYGLFLYFLRRPQLIRGFVARINDDLLPLIQQANGGAETVADFAEETVESLEKLEAPESDVATLDSIFNDMSSSNYIVVFARLLASTHLKLNSEMYLPFVTAYATVEEYCSHEVDPMWVEAEQLQITALTAMTQMPVEIVYFDQSPGDEPTRHIFPQAKEADIHLIYRPGHYDIFFYSPVEKRQSATAQSVVFLPMGSDAFPPRKSLSGCPADG</sequence>
<keyword evidence="4" id="KW-0833">Ubl conjugation pathway</keyword>
<evidence type="ECO:0000256" key="2">
    <source>
        <dbReference type="ARBA" id="ARBA00012759"/>
    </source>
</evidence>
<dbReference type="InterPro" id="IPR042467">
    <property type="entry name" value="Peptidase_C65_otubain_sub2"/>
</dbReference>
<gene>
    <name evidence="9" type="ORF">BESB_085230</name>
</gene>
<dbReference type="Pfam" id="PF10275">
    <property type="entry name" value="Peptidase_C65"/>
    <property type="match status" value="1"/>
</dbReference>
<feature type="region of interest" description="Disordered" evidence="7">
    <location>
        <begin position="1"/>
        <end position="55"/>
    </location>
</feature>
<evidence type="ECO:0000256" key="5">
    <source>
        <dbReference type="ARBA" id="ARBA00022801"/>
    </source>
</evidence>
<evidence type="ECO:0000256" key="4">
    <source>
        <dbReference type="ARBA" id="ARBA00022786"/>
    </source>
</evidence>
<dbReference type="AlphaFoldDB" id="A0A2A9M831"/>
<evidence type="ECO:0000256" key="3">
    <source>
        <dbReference type="ARBA" id="ARBA00022670"/>
    </source>
</evidence>
<accession>A0A2A9M831</accession>
<comment type="catalytic activity">
    <reaction evidence="1">
        <text>Thiol-dependent hydrolysis of ester, thioester, amide, peptide and isopeptide bonds formed by the C-terminal Gly of ubiquitin (a 76-residue protein attached to proteins as an intracellular targeting signal).</text>
        <dbReference type="EC" id="3.4.19.12"/>
    </reaction>
</comment>
<dbReference type="SUPFAM" id="SSF54001">
    <property type="entry name" value="Cysteine proteinases"/>
    <property type="match status" value="1"/>
</dbReference>
<dbReference type="Proteomes" id="UP000224006">
    <property type="component" value="Chromosome VIII"/>
</dbReference>
<dbReference type="RefSeq" id="XP_029217333.1">
    <property type="nucleotide sequence ID" value="XM_029366873.1"/>
</dbReference>
<dbReference type="GO" id="GO:0043130">
    <property type="term" value="F:ubiquitin binding"/>
    <property type="evidence" value="ECO:0007669"/>
    <property type="project" value="TreeGrafter"/>
</dbReference>
<dbReference type="InterPro" id="IPR003323">
    <property type="entry name" value="OTU_dom"/>
</dbReference>
<dbReference type="EMBL" id="NWUJ01000009">
    <property type="protein sequence ID" value="PFH33324.1"/>
    <property type="molecule type" value="Genomic_DNA"/>
</dbReference>
<dbReference type="PANTHER" id="PTHR12931:SF15">
    <property type="entry name" value="UBIQUITIN THIOESTERASE OTUBAIN-LIKE"/>
    <property type="match status" value="1"/>
</dbReference>
<dbReference type="EC" id="3.4.19.12" evidence="2"/>
<reference evidence="9 10" key="1">
    <citation type="submission" date="2017-09" db="EMBL/GenBank/DDBJ databases">
        <title>Genome sequencing of Besnoitia besnoiti strain Bb-Ger1.</title>
        <authorList>
            <person name="Schares G."/>
            <person name="Venepally P."/>
            <person name="Lorenzi H.A."/>
        </authorList>
    </citation>
    <scope>NUCLEOTIDE SEQUENCE [LARGE SCALE GENOMIC DNA]</scope>
    <source>
        <strain evidence="9 10">Bb-Ger1</strain>
    </source>
</reference>
<dbReference type="Gene3D" id="3.30.200.60">
    <property type="entry name" value="Peptidase C65 Otubain, subdomain 1"/>
    <property type="match status" value="1"/>
</dbReference>
<keyword evidence="5" id="KW-0378">Hydrolase</keyword>
<dbReference type="GeneID" id="40313449"/>
<feature type="compositionally biased region" description="Basic and acidic residues" evidence="7">
    <location>
        <begin position="116"/>
        <end position="125"/>
    </location>
</feature>
<dbReference type="InterPro" id="IPR042468">
    <property type="entry name" value="Peptidase_C65_otubain_sub1"/>
</dbReference>
<evidence type="ECO:0000313" key="9">
    <source>
        <dbReference type="EMBL" id="PFH33324.1"/>
    </source>
</evidence>
<dbReference type="STRING" id="94643.A0A2A9M831"/>
<evidence type="ECO:0000313" key="10">
    <source>
        <dbReference type="Proteomes" id="UP000224006"/>
    </source>
</evidence>
<dbReference type="CDD" id="cd22749">
    <property type="entry name" value="Otubain_C65"/>
    <property type="match status" value="1"/>
</dbReference>
<dbReference type="InterPro" id="IPR038765">
    <property type="entry name" value="Papain-like_cys_pep_sf"/>
</dbReference>
<dbReference type="GO" id="GO:0071108">
    <property type="term" value="P:protein K48-linked deubiquitination"/>
    <property type="evidence" value="ECO:0007669"/>
    <property type="project" value="TreeGrafter"/>
</dbReference>
<dbReference type="Gene3D" id="1.20.1300.20">
    <property type="entry name" value="Peptidase C65 Otubain, subdomain 2"/>
    <property type="match status" value="1"/>
</dbReference>
<evidence type="ECO:0000259" key="8">
    <source>
        <dbReference type="PROSITE" id="PS50802"/>
    </source>
</evidence>
<dbReference type="VEuPathDB" id="ToxoDB:BESB_085230"/>
<evidence type="ECO:0000256" key="1">
    <source>
        <dbReference type="ARBA" id="ARBA00000707"/>
    </source>
</evidence>
<feature type="domain" description="OTU" evidence="8">
    <location>
        <begin position="129"/>
        <end position="323"/>
    </location>
</feature>
<comment type="caution">
    <text evidence="9">The sequence shown here is derived from an EMBL/GenBank/DDBJ whole genome shotgun (WGS) entry which is preliminary data.</text>
</comment>
<organism evidence="9 10">
    <name type="scientific">Besnoitia besnoiti</name>
    <name type="common">Apicomplexan protozoan</name>
    <dbReference type="NCBI Taxonomy" id="94643"/>
    <lineage>
        <taxon>Eukaryota</taxon>
        <taxon>Sar</taxon>
        <taxon>Alveolata</taxon>
        <taxon>Apicomplexa</taxon>
        <taxon>Conoidasida</taxon>
        <taxon>Coccidia</taxon>
        <taxon>Eucoccidiorida</taxon>
        <taxon>Eimeriorina</taxon>
        <taxon>Sarcocystidae</taxon>
        <taxon>Besnoitia</taxon>
    </lineage>
</organism>
<protein>
    <recommendedName>
        <fullName evidence="2">ubiquitinyl hydrolase 1</fullName>
        <ecNumber evidence="2">3.4.19.12</ecNumber>
    </recommendedName>
</protein>
<dbReference type="PROSITE" id="PS50802">
    <property type="entry name" value="OTU"/>
    <property type="match status" value="1"/>
</dbReference>
<evidence type="ECO:0000256" key="7">
    <source>
        <dbReference type="SAM" id="MobiDB-lite"/>
    </source>
</evidence>
<dbReference type="GO" id="GO:0005634">
    <property type="term" value="C:nucleus"/>
    <property type="evidence" value="ECO:0007669"/>
    <property type="project" value="TreeGrafter"/>
</dbReference>
<evidence type="ECO:0000256" key="6">
    <source>
        <dbReference type="ARBA" id="ARBA00022807"/>
    </source>
</evidence>
<dbReference type="GO" id="GO:0006508">
    <property type="term" value="P:proteolysis"/>
    <property type="evidence" value="ECO:0007669"/>
    <property type="project" value="UniProtKB-KW"/>
</dbReference>
<keyword evidence="6" id="KW-0788">Thiol protease</keyword>
<dbReference type="InterPro" id="IPR019400">
    <property type="entry name" value="Peptidase_C65_otubain"/>
</dbReference>
<proteinExistence type="predicted"/>
<dbReference type="KEGG" id="bbes:BESB_085230"/>